<name>A0A495JVG1_9ACTN</name>
<organism evidence="1 2">
    <name type="scientific">Micromonospora pisi</name>
    <dbReference type="NCBI Taxonomy" id="589240"/>
    <lineage>
        <taxon>Bacteria</taxon>
        <taxon>Bacillati</taxon>
        <taxon>Actinomycetota</taxon>
        <taxon>Actinomycetes</taxon>
        <taxon>Micromonosporales</taxon>
        <taxon>Micromonosporaceae</taxon>
        <taxon>Micromonospora</taxon>
    </lineage>
</organism>
<gene>
    <name evidence="1" type="ORF">BDK92_6752</name>
</gene>
<dbReference type="EMBL" id="RBKT01000001">
    <property type="protein sequence ID" value="RKR92314.1"/>
    <property type="molecule type" value="Genomic_DNA"/>
</dbReference>
<accession>A0A495JVG1</accession>
<evidence type="ECO:0000313" key="2">
    <source>
        <dbReference type="Proteomes" id="UP000277671"/>
    </source>
</evidence>
<evidence type="ECO:0000313" key="1">
    <source>
        <dbReference type="EMBL" id="RKR92314.1"/>
    </source>
</evidence>
<reference evidence="1 2" key="1">
    <citation type="submission" date="2018-10" db="EMBL/GenBank/DDBJ databases">
        <title>Sequencing the genomes of 1000 actinobacteria strains.</title>
        <authorList>
            <person name="Klenk H.-P."/>
        </authorList>
    </citation>
    <scope>NUCLEOTIDE SEQUENCE [LARGE SCALE GENOMIC DNA]</scope>
    <source>
        <strain evidence="1 2">DSM 45175</strain>
    </source>
</reference>
<dbReference type="RefSeq" id="WP_170208784.1">
    <property type="nucleotide sequence ID" value="NZ_RBKT01000001.1"/>
</dbReference>
<comment type="caution">
    <text evidence="1">The sequence shown here is derived from an EMBL/GenBank/DDBJ whole genome shotgun (WGS) entry which is preliminary data.</text>
</comment>
<dbReference type="Proteomes" id="UP000277671">
    <property type="component" value="Unassembled WGS sequence"/>
</dbReference>
<protein>
    <submittedName>
        <fullName evidence="1">Uncharacterized protein</fullName>
    </submittedName>
</protein>
<proteinExistence type="predicted"/>
<keyword evidence="2" id="KW-1185">Reference proteome</keyword>
<sequence>MPNRADQRFDPSVDRLRQLRQLRRNAGRHPVGQRYVRRDIYRNLSRRAEGTGLTDTP</sequence>
<dbReference type="AlphaFoldDB" id="A0A495JVG1"/>